<dbReference type="Pfam" id="PF04255">
    <property type="entry name" value="DUF433"/>
    <property type="match status" value="1"/>
</dbReference>
<dbReference type="InterPro" id="IPR007367">
    <property type="entry name" value="DUF433"/>
</dbReference>
<dbReference type="InterPro" id="IPR036388">
    <property type="entry name" value="WH-like_DNA-bd_sf"/>
</dbReference>
<protein>
    <submittedName>
        <fullName evidence="1">Antitoxin</fullName>
    </submittedName>
</protein>
<dbReference type="InterPro" id="IPR009057">
    <property type="entry name" value="Homeodomain-like_sf"/>
</dbReference>
<dbReference type="EMBL" id="PEYU01000001">
    <property type="protein sequence ID" value="PIS22795.1"/>
    <property type="molecule type" value="Genomic_DNA"/>
</dbReference>
<reference evidence="2" key="1">
    <citation type="submission" date="2017-09" db="EMBL/GenBank/DDBJ databases">
        <title>Depth-based differentiation of microbial function through sediment-hosted aquifers and enrichment of novel symbionts in the deep terrestrial subsurface.</title>
        <authorList>
            <person name="Probst A.J."/>
            <person name="Ladd B."/>
            <person name="Jarett J.K."/>
            <person name="Geller-Mcgrath D.E."/>
            <person name="Sieber C.M.K."/>
            <person name="Emerson J.B."/>
            <person name="Anantharaman K."/>
            <person name="Thomas B.C."/>
            <person name="Malmstrom R."/>
            <person name="Stieglmeier M."/>
            <person name="Klingl A."/>
            <person name="Woyke T."/>
            <person name="Ryan C.M."/>
            <person name="Banfield J.F."/>
        </authorList>
    </citation>
    <scope>NUCLEOTIDE SEQUENCE [LARGE SCALE GENOMIC DNA]</scope>
</reference>
<gene>
    <name evidence="1" type="ORF">COT50_00015</name>
</gene>
<evidence type="ECO:0000313" key="2">
    <source>
        <dbReference type="Proteomes" id="UP000231252"/>
    </source>
</evidence>
<dbReference type="SUPFAM" id="SSF46689">
    <property type="entry name" value="Homeodomain-like"/>
    <property type="match status" value="1"/>
</dbReference>
<accession>A0A2H0XDA4</accession>
<evidence type="ECO:0000313" key="1">
    <source>
        <dbReference type="EMBL" id="PIS22795.1"/>
    </source>
</evidence>
<name>A0A2H0XDA4_UNCKA</name>
<comment type="caution">
    <text evidence="1">The sequence shown here is derived from an EMBL/GenBank/DDBJ whole genome shotgun (WGS) entry which is preliminary data.</text>
</comment>
<dbReference type="PANTHER" id="PTHR34849:SF3">
    <property type="entry name" value="SSR2962 PROTEIN"/>
    <property type="match status" value="1"/>
</dbReference>
<dbReference type="AlphaFoldDB" id="A0A2H0XDA4"/>
<organism evidence="1 2">
    <name type="scientific">candidate division WWE3 bacterium CG08_land_8_20_14_0_20_41_10</name>
    <dbReference type="NCBI Taxonomy" id="1975085"/>
    <lineage>
        <taxon>Bacteria</taxon>
        <taxon>Katanobacteria</taxon>
    </lineage>
</organism>
<sequence length="73" mass="8147">MEIKDYLQYIEADPEICHGKPVFKGTRVMVWQVLELLGAGYKTPQILSLYDSLPTNAVDSAMGFAVDIVKEIS</sequence>
<dbReference type="PANTHER" id="PTHR34849">
    <property type="entry name" value="SSL5025 PROTEIN"/>
    <property type="match status" value="1"/>
</dbReference>
<proteinExistence type="predicted"/>
<dbReference type="Gene3D" id="1.10.10.10">
    <property type="entry name" value="Winged helix-like DNA-binding domain superfamily/Winged helix DNA-binding domain"/>
    <property type="match status" value="1"/>
</dbReference>
<dbReference type="Proteomes" id="UP000231252">
    <property type="component" value="Unassembled WGS sequence"/>
</dbReference>